<gene>
    <name evidence="2" type="ORF">MHI_LOCUS837386</name>
</gene>
<evidence type="ECO:0000256" key="1">
    <source>
        <dbReference type="SAM" id="SignalP"/>
    </source>
</evidence>
<feature type="chain" id="PRO_5028438806" evidence="1">
    <location>
        <begin position="32"/>
        <end position="519"/>
    </location>
</feature>
<comment type="caution">
    <text evidence="2">The sequence shown here is derived from an EMBL/GenBank/DDBJ whole genome shotgun (WGS) entry which is preliminary data.</text>
</comment>
<dbReference type="OrthoDB" id="6339459at2759"/>
<feature type="signal peptide" evidence="1">
    <location>
        <begin position="1"/>
        <end position="31"/>
    </location>
</feature>
<keyword evidence="1" id="KW-0732">Signal</keyword>
<proteinExistence type="predicted"/>
<dbReference type="AlphaFoldDB" id="A0A6V7HEY1"/>
<sequence length="519" mass="58208">KQKTDRKGEREGKMWLPRTCVLLVLLAAANCEKHEVEEENASSVFLEAAKSFFSNKDNLNGLQGLARTFLQSDGRKGASNGFDGKSNLDGVGQIVSGIESLFSGSENGQGFDFSVIGSILDGVMNSDKGSKRSARSVEAKQEPGIDLQGIVNMGSMLMGQNGNSDLMMGLIPMLLSNFGNDNNEVDGASNKIHDHSGHSWYMPPILENLHVMWDHFSNSELGQTLWEKSGLSKFVGQISDSKGRIQYEKLLKSLENSSLRRSLIRLLTNYIGEWISYISDPQIQQRYLNTAQFVGNSFLKSQGFPKSAMFDSMRPVESLSSSTIIPKGVYLKLNFIARLYLNRLVNAVGKRHLGMKIDSSQYIKPAVSYIKELITLASEKGFIMSRVNAREISNRLSDMINNDISNPILKSYRAYKWSIKRPQCASQILCTVNEKNEQDTKQPRLRSYLLKVTSFPAAWAVSNKLGINFWYLYGAIMEHDKCTNCSNVSFDFQQKYPADCTDFHEEEIRITTENVHSEL</sequence>
<protein>
    <submittedName>
        <fullName evidence="2">Uncharacterized protein</fullName>
    </submittedName>
</protein>
<reference evidence="2" key="1">
    <citation type="submission" date="2020-07" db="EMBL/GenBank/DDBJ databases">
        <authorList>
            <person name="Nazaruddin N."/>
        </authorList>
    </citation>
    <scope>NUCLEOTIDE SEQUENCE</scope>
</reference>
<feature type="non-terminal residue" evidence="2">
    <location>
        <position position="519"/>
    </location>
</feature>
<name>A0A6V7HEY1_9HYME</name>
<accession>A0A6V7HEY1</accession>
<keyword evidence="3" id="KW-1185">Reference proteome</keyword>
<dbReference type="EMBL" id="CAJDYZ010011170">
    <property type="protein sequence ID" value="CAD1479011.1"/>
    <property type="molecule type" value="Genomic_DNA"/>
</dbReference>
<organism evidence="2 3">
    <name type="scientific">Heterotrigona itama</name>
    <dbReference type="NCBI Taxonomy" id="395501"/>
    <lineage>
        <taxon>Eukaryota</taxon>
        <taxon>Metazoa</taxon>
        <taxon>Ecdysozoa</taxon>
        <taxon>Arthropoda</taxon>
        <taxon>Hexapoda</taxon>
        <taxon>Insecta</taxon>
        <taxon>Pterygota</taxon>
        <taxon>Neoptera</taxon>
        <taxon>Endopterygota</taxon>
        <taxon>Hymenoptera</taxon>
        <taxon>Apocrita</taxon>
        <taxon>Aculeata</taxon>
        <taxon>Apoidea</taxon>
        <taxon>Anthophila</taxon>
        <taxon>Apidae</taxon>
        <taxon>Heterotrigona</taxon>
    </lineage>
</organism>
<evidence type="ECO:0000313" key="3">
    <source>
        <dbReference type="Proteomes" id="UP000752696"/>
    </source>
</evidence>
<dbReference type="Proteomes" id="UP000752696">
    <property type="component" value="Unassembled WGS sequence"/>
</dbReference>
<evidence type="ECO:0000313" key="2">
    <source>
        <dbReference type="EMBL" id="CAD1479011.1"/>
    </source>
</evidence>